<comment type="caution">
    <text evidence="3">The sequence shown here is derived from an EMBL/GenBank/DDBJ whole genome shotgun (WGS) entry which is preliminary data.</text>
</comment>
<feature type="compositionally biased region" description="Pro residues" evidence="1">
    <location>
        <begin position="308"/>
        <end position="318"/>
    </location>
</feature>
<name>A0A0L6UWK5_9BASI</name>
<dbReference type="OrthoDB" id="43460at2759"/>
<dbReference type="SMART" id="SM00516">
    <property type="entry name" value="SEC14"/>
    <property type="match status" value="1"/>
</dbReference>
<proteinExistence type="predicted"/>
<sequence length="519" mass="58878">MAHQTQPTTELAFFPNLDQSQLSHLKNFWLGLDEVLLASSTPAEKPTGNARAKNLVQDDDRERLSKELWEWIMMDDPDKMVLKYIRAKKFNSTTDSLELLINSLKFRAERKLSTIYHENPSILKQLNTAKAFVFGFDRSGSPIFRVNACKHKAADQSPRELEGTPLHPLSMCFNTPTHYSHAFSDFILYSMEVTRLFVLPPAETVTMLVDLSGFGMSNMDWKCTSFMISTLELYYPETLNHQIIHNAPWIFQGLWKAISTMVDPVVRSKVLFTSKNEDLLKLVDKQNLFKAEGGESEFEWMIPGNYPPVPPATSPKPDPLQAGKDEEVDRKRHFDLSPQQQQTQLKELETRATLIAHFLSLTRLWLAASHNPSSPEKVLKILALRDLMKVILRAQYLKLVDTADVYLIFCGAFMNQMPLIKPKMIYHYRGILDNGAPGMINFEAEKSHGADAAAAKSVWKGQESARPTLLKTIEQTISSFRSSYLASQLPPLPDAATDPLVAVEDPIERIFSETIQLDY</sequence>
<gene>
    <name evidence="3" type="ORF">VP01_3418g2</name>
</gene>
<dbReference type="InterPro" id="IPR036273">
    <property type="entry name" value="CRAL/TRIO_N_dom_sf"/>
</dbReference>
<evidence type="ECO:0000256" key="1">
    <source>
        <dbReference type="SAM" id="MobiDB-lite"/>
    </source>
</evidence>
<dbReference type="Proteomes" id="UP000037035">
    <property type="component" value="Unassembled WGS sequence"/>
</dbReference>
<dbReference type="EMBL" id="LAVV01008411">
    <property type="protein sequence ID" value="KNZ52869.1"/>
    <property type="molecule type" value="Genomic_DNA"/>
</dbReference>
<dbReference type="SUPFAM" id="SSF52087">
    <property type="entry name" value="CRAL/TRIO domain"/>
    <property type="match status" value="1"/>
</dbReference>
<accession>A0A0L6UWK5</accession>
<evidence type="ECO:0000313" key="4">
    <source>
        <dbReference type="Proteomes" id="UP000037035"/>
    </source>
</evidence>
<keyword evidence="4" id="KW-1185">Reference proteome</keyword>
<reference evidence="3 4" key="1">
    <citation type="submission" date="2015-08" db="EMBL/GenBank/DDBJ databases">
        <title>Next Generation Sequencing and Analysis of the Genome of Puccinia sorghi L Schw, the Causal Agent of Maize Common Rust.</title>
        <authorList>
            <person name="Rochi L."/>
            <person name="Burguener G."/>
            <person name="Darino M."/>
            <person name="Turjanski A."/>
            <person name="Kreff E."/>
            <person name="Dieguez M.J."/>
            <person name="Sacco F."/>
        </authorList>
    </citation>
    <scope>NUCLEOTIDE SEQUENCE [LARGE SCALE GENOMIC DNA]</scope>
    <source>
        <strain evidence="3 4">RO10H11247</strain>
    </source>
</reference>
<dbReference type="InterPro" id="IPR036865">
    <property type="entry name" value="CRAL-TRIO_dom_sf"/>
</dbReference>
<dbReference type="STRING" id="27349.A0A0L6UWK5"/>
<feature type="domain" description="CRAL-TRIO" evidence="2">
    <location>
        <begin position="119"/>
        <end position="300"/>
    </location>
</feature>
<feature type="region of interest" description="Disordered" evidence="1">
    <location>
        <begin position="308"/>
        <end position="328"/>
    </location>
</feature>
<evidence type="ECO:0000313" key="3">
    <source>
        <dbReference type="EMBL" id="KNZ52869.1"/>
    </source>
</evidence>
<protein>
    <recommendedName>
        <fullName evidence="2">CRAL-TRIO domain-containing protein</fullName>
    </recommendedName>
</protein>
<dbReference type="InterPro" id="IPR052432">
    <property type="entry name" value="PITP/CRAL-TRIO"/>
</dbReference>
<dbReference type="PROSITE" id="PS50191">
    <property type="entry name" value="CRAL_TRIO"/>
    <property type="match status" value="1"/>
</dbReference>
<dbReference type="AlphaFoldDB" id="A0A0L6UWK5"/>
<dbReference type="Pfam" id="PF00650">
    <property type="entry name" value="CRAL_TRIO"/>
    <property type="match status" value="1"/>
</dbReference>
<dbReference type="PANTHER" id="PTHR46590">
    <property type="entry name" value="PHOSPHATIDYLINOSITOL TRANSFER PROTEIN CSR1-RELATED"/>
    <property type="match status" value="1"/>
</dbReference>
<dbReference type="CDD" id="cd00170">
    <property type="entry name" value="SEC14"/>
    <property type="match status" value="1"/>
</dbReference>
<organism evidence="3 4">
    <name type="scientific">Puccinia sorghi</name>
    <dbReference type="NCBI Taxonomy" id="27349"/>
    <lineage>
        <taxon>Eukaryota</taxon>
        <taxon>Fungi</taxon>
        <taxon>Dikarya</taxon>
        <taxon>Basidiomycota</taxon>
        <taxon>Pucciniomycotina</taxon>
        <taxon>Pucciniomycetes</taxon>
        <taxon>Pucciniales</taxon>
        <taxon>Pucciniaceae</taxon>
        <taxon>Puccinia</taxon>
    </lineage>
</organism>
<dbReference type="InterPro" id="IPR001251">
    <property type="entry name" value="CRAL-TRIO_dom"/>
</dbReference>
<dbReference type="VEuPathDB" id="FungiDB:VP01_3418g2"/>
<evidence type="ECO:0000259" key="2">
    <source>
        <dbReference type="PROSITE" id="PS50191"/>
    </source>
</evidence>
<dbReference type="PANTHER" id="PTHR46590:SF1">
    <property type="entry name" value="PHOSPHATIDYLINOSITOL TRANSFER PROTEIN CSR1"/>
    <property type="match status" value="1"/>
</dbReference>
<dbReference type="Gene3D" id="3.40.525.10">
    <property type="entry name" value="CRAL-TRIO lipid binding domain"/>
    <property type="match status" value="1"/>
</dbReference>
<dbReference type="SUPFAM" id="SSF46938">
    <property type="entry name" value="CRAL/TRIO N-terminal domain"/>
    <property type="match status" value="1"/>
</dbReference>